<dbReference type="InterPro" id="IPR032710">
    <property type="entry name" value="NTF2-like_dom_sf"/>
</dbReference>
<dbReference type="SUPFAM" id="SSF54427">
    <property type="entry name" value="NTF2-like"/>
    <property type="match status" value="1"/>
</dbReference>
<evidence type="ECO:0000313" key="2">
    <source>
        <dbReference type="Proteomes" id="UP001201163"/>
    </source>
</evidence>
<evidence type="ECO:0000313" key="1">
    <source>
        <dbReference type="EMBL" id="KAH8994590.1"/>
    </source>
</evidence>
<dbReference type="Proteomes" id="UP001201163">
    <property type="component" value="Unassembled WGS sequence"/>
</dbReference>
<dbReference type="Gene3D" id="3.10.450.50">
    <property type="match status" value="1"/>
</dbReference>
<reference evidence="1" key="1">
    <citation type="submission" date="2022-01" db="EMBL/GenBank/DDBJ databases">
        <title>Comparative genomics reveals a dynamic genome evolution in the ectomycorrhizal milk-cap (Lactarius) mushrooms.</title>
        <authorList>
            <consortium name="DOE Joint Genome Institute"/>
            <person name="Lebreton A."/>
            <person name="Tang N."/>
            <person name="Kuo A."/>
            <person name="LaButti K."/>
            <person name="Drula E."/>
            <person name="Barry K."/>
            <person name="Clum A."/>
            <person name="Lipzen A."/>
            <person name="Mousain D."/>
            <person name="Ng V."/>
            <person name="Wang R."/>
            <person name="Wang X."/>
            <person name="Dai Y."/>
            <person name="Henrissat B."/>
            <person name="Grigoriev I.V."/>
            <person name="Guerin-Laguette A."/>
            <person name="Yu F."/>
            <person name="Martin F.M."/>
        </authorList>
    </citation>
    <scope>NUCLEOTIDE SEQUENCE</scope>
    <source>
        <strain evidence="1">QP</strain>
    </source>
</reference>
<keyword evidence="2" id="KW-1185">Reference proteome</keyword>
<evidence type="ECO:0008006" key="3">
    <source>
        <dbReference type="Google" id="ProtNLM"/>
    </source>
</evidence>
<accession>A0AAD4LNC9</accession>
<protein>
    <recommendedName>
        <fullName evidence="3">SnoaL-like domain-containing protein</fullName>
    </recommendedName>
</protein>
<proteinExistence type="predicted"/>
<dbReference type="AlphaFoldDB" id="A0AAD4LNC9"/>
<dbReference type="EMBL" id="JAKELL010000014">
    <property type="protein sequence ID" value="KAH8994590.1"/>
    <property type="molecule type" value="Genomic_DNA"/>
</dbReference>
<name>A0AAD4LNC9_9AGAM</name>
<sequence>MTHYEIPKEPSPGVKAVLHYLDQLRVLNLHEIEKLFTDDFVHSARPLSLGIPSRNKQENLAFLQGLADQLGGRPVEMAEQAGQITIYDIIESPGKAWAHILMHNEPQEGKPFDVECIYQFIFAEDLRFKALTNFVDSTALASRG</sequence>
<gene>
    <name evidence="1" type="ORF">EDB92DRAFT_1815096</name>
</gene>
<organism evidence="1 2">
    <name type="scientific">Lactarius akahatsu</name>
    <dbReference type="NCBI Taxonomy" id="416441"/>
    <lineage>
        <taxon>Eukaryota</taxon>
        <taxon>Fungi</taxon>
        <taxon>Dikarya</taxon>
        <taxon>Basidiomycota</taxon>
        <taxon>Agaricomycotina</taxon>
        <taxon>Agaricomycetes</taxon>
        <taxon>Russulales</taxon>
        <taxon>Russulaceae</taxon>
        <taxon>Lactarius</taxon>
    </lineage>
</organism>
<comment type="caution">
    <text evidence="1">The sequence shown here is derived from an EMBL/GenBank/DDBJ whole genome shotgun (WGS) entry which is preliminary data.</text>
</comment>